<keyword evidence="1" id="KW-0732">Signal</keyword>
<organism evidence="3 4">
    <name type="scientific">Carex littledalei</name>
    <dbReference type="NCBI Taxonomy" id="544730"/>
    <lineage>
        <taxon>Eukaryota</taxon>
        <taxon>Viridiplantae</taxon>
        <taxon>Streptophyta</taxon>
        <taxon>Embryophyta</taxon>
        <taxon>Tracheophyta</taxon>
        <taxon>Spermatophyta</taxon>
        <taxon>Magnoliopsida</taxon>
        <taxon>Liliopsida</taxon>
        <taxon>Poales</taxon>
        <taxon>Cyperaceae</taxon>
        <taxon>Cyperoideae</taxon>
        <taxon>Cariceae</taxon>
        <taxon>Carex</taxon>
        <taxon>Carex subgen. Euthyceras</taxon>
    </lineage>
</organism>
<dbReference type="PANTHER" id="PTHR22702:SF1">
    <property type="entry name" value="PROTEASE-ASSOCIATED DOMAIN-CONTAINING PROTEIN 1"/>
    <property type="match status" value="1"/>
</dbReference>
<dbReference type="Proteomes" id="UP000623129">
    <property type="component" value="Unassembled WGS sequence"/>
</dbReference>
<reference evidence="3" key="1">
    <citation type="submission" date="2020-01" db="EMBL/GenBank/DDBJ databases">
        <title>Genome sequence of Kobresia littledalei, the first chromosome-level genome in the family Cyperaceae.</title>
        <authorList>
            <person name="Qu G."/>
        </authorList>
    </citation>
    <scope>NUCLEOTIDE SEQUENCE</scope>
    <source>
        <strain evidence="3">C.B.Clarke</strain>
        <tissue evidence="3">Leaf</tissue>
    </source>
</reference>
<dbReference type="OrthoDB" id="1000629at2759"/>
<proteinExistence type="predicted"/>
<protein>
    <submittedName>
        <fullName evidence="3">Vacuolar-sorting receptor 1-like protein</fullName>
    </submittedName>
</protein>
<dbReference type="PANTHER" id="PTHR22702">
    <property type="entry name" value="PROTEASE-ASSOCIATED DOMAIN-CONTAINING PROTEIN"/>
    <property type="match status" value="1"/>
</dbReference>
<dbReference type="AlphaFoldDB" id="A0A833VWG5"/>
<comment type="caution">
    <text evidence="3">The sequence shown here is derived from an EMBL/GenBank/DDBJ whole genome shotgun (WGS) entry which is preliminary data.</text>
</comment>
<sequence>MFLISHVPNVEFDTASTGLRRWREKIFVDHVEHLKPSDGFAATQLTQSLHICSRSLLFRIESHKPWVWWDYVTDFADTLKDKKHATECADKVGKRDRGDVTFLSMFAINNRRCGGKLGKSAVLKAIWSGFEETTKPSVCLSTDNSRGDGCNENSDSESSLSREWIWRHSHFHTAGPRAFKKKKINFGLLQKRPNHVTFLMPDDLKNDSVIV</sequence>
<name>A0A833VWG5_9POAL</name>
<keyword evidence="2" id="KW-0325">Glycoprotein</keyword>
<accession>A0A833VWG5</accession>
<keyword evidence="3" id="KW-0675">Receptor</keyword>
<evidence type="ECO:0000256" key="1">
    <source>
        <dbReference type="ARBA" id="ARBA00022729"/>
    </source>
</evidence>
<evidence type="ECO:0000256" key="2">
    <source>
        <dbReference type="ARBA" id="ARBA00023180"/>
    </source>
</evidence>
<keyword evidence="4" id="KW-1185">Reference proteome</keyword>
<gene>
    <name evidence="3" type="ORF">FCM35_KLT20221</name>
</gene>
<evidence type="ECO:0000313" key="3">
    <source>
        <dbReference type="EMBL" id="KAF3335714.1"/>
    </source>
</evidence>
<dbReference type="EMBL" id="SWLB01000008">
    <property type="protein sequence ID" value="KAF3335714.1"/>
    <property type="molecule type" value="Genomic_DNA"/>
</dbReference>
<evidence type="ECO:0000313" key="4">
    <source>
        <dbReference type="Proteomes" id="UP000623129"/>
    </source>
</evidence>